<dbReference type="Pfam" id="PF07004">
    <property type="entry name" value="SHIPPO-rpt"/>
    <property type="match status" value="2"/>
</dbReference>
<sequence>MKYSTQLNWRDENKPKNLQKFLKSQRITFTDVILARKKLKEPGPQSYNPKKPVKIFQVPKISTPQLLMLDEARFRGKEVPGPIYHKNFKAITPKTPHAQMYPRYRVKGQQIKGSRSGSNAHITQKKKEPAPGSYEPLVSHNNTQEVKIKWKFSQGKRMTIFEQATAKGKLVPGVGHYLNKEKSYEQLSSPPIQLRRKR</sequence>
<evidence type="ECO:0000313" key="2">
    <source>
        <dbReference type="EMBL" id="CAE0328988.1"/>
    </source>
</evidence>
<feature type="compositionally biased region" description="Polar residues" evidence="1">
    <location>
        <begin position="111"/>
        <end position="122"/>
    </location>
</feature>
<dbReference type="EMBL" id="HBIH01024082">
    <property type="protein sequence ID" value="CAE0328988.1"/>
    <property type="molecule type" value="Transcribed_RNA"/>
</dbReference>
<proteinExistence type="predicted"/>
<protein>
    <submittedName>
        <fullName evidence="2">Uncharacterized protein</fullName>
    </submittedName>
</protein>
<organism evidence="2">
    <name type="scientific">Strombidium inclinatum</name>
    <dbReference type="NCBI Taxonomy" id="197538"/>
    <lineage>
        <taxon>Eukaryota</taxon>
        <taxon>Sar</taxon>
        <taxon>Alveolata</taxon>
        <taxon>Ciliophora</taxon>
        <taxon>Intramacronucleata</taxon>
        <taxon>Spirotrichea</taxon>
        <taxon>Oligotrichia</taxon>
        <taxon>Strombidiidae</taxon>
        <taxon>Strombidium</taxon>
    </lineage>
</organism>
<dbReference type="AlphaFoldDB" id="A0A7S3MZ38"/>
<accession>A0A7S3MZ38</accession>
<evidence type="ECO:0000256" key="1">
    <source>
        <dbReference type="SAM" id="MobiDB-lite"/>
    </source>
</evidence>
<feature type="region of interest" description="Disordered" evidence="1">
    <location>
        <begin position="109"/>
        <end position="138"/>
    </location>
</feature>
<gene>
    <name evidence="2" type="ORF">SINC0208_LOCUS9616</name>
</gene>
<dbReference type="InterPro" id="IPR010736">
    <property type="entry name" value="SHIPPO-rpt"/>
</dbReference>
<reference evidence="2" key="1">
    <citation type="submission" date="2021-01" db="EMBL/GenBank/DDBJ databases">
        <authorList>
            <person name="Corre E."/>
            <person name="Pelletier E."/>
            <person name="Niang G."/>
            <person name="Scheremetjew M."/>
            <person name="Finn R."/>
            <person name="Kale V."/>
            <person name="Holt S."/>
            <person name="Cochrane G."/>
            <person name="Meng A."/>
            <person name="Brown T."/>
            <person name="Cohen L."/>
        </authorList>
    </citation>
    <scope>NUCLEOTIDE SEQUENCE</scope>
    <source>
        <strain evidence="2">S3</strain>
    </source>
</reference>
<name>A0A7S3MZ38_9SPIT</name>